<evidence type="ECO:0000313" key="2">
    <source>
        <dbReference type="Proteomes" id="UP001151760"/>
    </source>
</evidence>
<reference evidence="1" key="1">
    <citation type="journal article" date="2022" name="Int. J. Mol. Sci.">
        <title>Draft Genome of Tanacetum Coccineum: Genomic Comparison of Closely Related Tanacetum-Family Plants.</title>
        <authorList>
            <person name="Yamashiro T."/>
            <person name="Shiraishi A."/>
            <person name="Nakayama K."/>
            <person name="Satake H."/>
        </authorList>
    </citation>
    <scope>NUCLEOTIDE SEQUENCE</scope>
</reference>
<organism evidence="1 2">
    <name type="scientific">Tanacetum coccineum</name>
    <dbReference type="NCBI Taxonomy" id="301880"/>
    <lineage>
        <taxon>Eukaryota</taxon>
        <taxon>Viridiplantae</taxon>
        <taxon>Streptophyta</taxon>
        <taxon>Embryophyta</taxon>
        <taxon>Tracheophyta</taxon>
        <taxon>Spermatophyta</taxon>
        <taxon>Magnoliopsida</taxon>
        <taxon>eudicotyledons</taxon>
        <taxon>Gunneridae</taxon>
        <taxon>Pentapetalae</taxon>
        <taxon>asterids</taxon>
        <taxon>campanulids</taxon>
        <taxon>Asterales</taxon>
        <taxon>Asteraceae</taxon>
        <taxon>Asteroideae</taxon>
        <taxon>Anthemideae</taxon>
        <taxon>Anthemidinae</taxon>
        <taxon>Tanacetum</taxon>
    </lineage>
</organism>
<name>A0ABQ5DCL0_9ASTR</name>
<dbReference type="EMBL" id="BQNB010014977">
    <property type="protein sequence ID" value="GJT34584.1"/>
    <property type="molecule type" value="Genomic_DNA"/>
</dbReference>
<comment type="caution">
    <text evidence="1">The sequence shown here is derived from an EMBL/GenBank/DDBJ whole genome shotgun (WGS) entry which is preliminary data.</text>
</comment>
<reference evidence="1" key="2">
    <citation type="submission" date="2022-01" db="EMBL/GenBank/DDBJ databases">
        <authorList>
            <person name="Yamashiro T."/>
            <person name="Shiraishi A."/>
            <person name="Satake H."/>
            <person name="Nakayama K."/>
        </authorList>
    </citation>
    <scope>NUCLEOTIDE SEQUENCE</scope>
</reference>
<protein>
    <submittedName>
        <fullName evidence="1">Uncharacterized protein</fullName>
    </submittedName>
</protein>
<accession>A0ABQ5DCL0</accession>
<gene>
    <name evidence="1" type="ORF">Tco_0925003</name>
</gene>
<dbReference type="Proteomes" id="UP001151760">
    <property type="component" value="Unassembled WGS sequence"/>
</dbReference>
<proteinExistence type="predicted"/>
<sequence length="147" mass="16763">MAYIDSLSAEDDINLPIMYSWDMQFGNRRIFRATTLVLKSGAKKGLIPFNIRRLMSRYNQPDMKSMIGDVFDAVHDALPLAPTDKEFIEEVIKDVNCIDLALASRISTFLGEQPVITVWGLSVKRTSCQAFIWSVVHDRLIDCRVEH</sequence>
<keyword evidence="2" id="KW-1185">Reference proteome</keyword>
<evidence type="ECO:0000313" key="1">
    <source>
        <dbReference type="EMBL" id="GJT34584.1"/>
    </source>
</evidence>